<dbReference type="Proteomes" id="UP001652442">
    <property type="component" value="Unassembled WGS sequence"/>
</dbReference>
<dbReference type="InterPro" id="IPR036291">
    <property type="entry name" value="NAD(P)-bd_dom_sf"/>
</dbReference>
<dbReference type="Pfam" id="PF02737">
    <property type="entry name" value="3HCDH_N"/>
    <property type="match status" value="1"/>
</dbReference>
<feature type="domain" description="3-hydroxyacyl-CoA dehydrogenase C-terminal" evidence="4">
    <location>
        <begin position="187"/>
        <end position="272"/>
    </location>
</feature>
<dbReference type="Pfam" id="PF00725">
    <property type="entry name" value="3HCDH"/>
    <property type="match status" value="1"/>
</dbReference>
<dbReference type="EMBL" id="JAOQJQ010000001">
    <property type="protein sequence ID" value="MCU6760855.1"/>
    <property type="molecule type" value="Genomic_DNA"/>
</dbReference>
<organism evidence="6 7">
    <name type="scientific">Brotonthovivens ammoniilytica</name>
    <dbReference type="NCBI Taxonomy" id="2981725"/>
    <lineage>
        <taxon>Bacteria</taxon>
        <taxon>Bacillati</taxon>
        <taxon>Bacillota</taxon>
        <taxon>Clostridia</taxon>
        <taxon>Lachnospirales</taxon>
        <taxon>Lachnospiraceae</taxon>
        <taxon>Brotonthovivens</taxon>
    </lineage>
</organism>
<evidence type="ECO:0000313" key="6">
    <source>
        <dbReference type="EMBL" id="MCU6760855.1"/>
    </source>
</evidence>
<dbReference type="RefSeq" id="WP_158423736.1">
    <property type="nucleotide sequence ID" value="NZ_JAOQJQ010000001.1"/>
</dbReference>
<evidence type="ECO:0000259" key="4">
    <source>
        <dbReference type="Pfam" id="PF00725"/>
    </source>
</evidence>
<name>A0ABT2TF98_9FIRM</name>
<dbReference type="InterPro" id="IPR006176">
    <property type="entry name" value="3-OHacyl-CoA_DH_NAD-bd"/>
</dbReference>
<evidence type="ECO:0000259" key="5">
    <source>
        <dbReference type="Pfam" id="PF02737"/>
    </source>
</evidence>
<reference evidence="6 7" key="1">
    <citation type="journal article" date="2021" name="ISME Commun">
        <title>Automated analysis of genomic sequences facilitates high-throughput and comprehensive description of bacteria.</title>
        <authorList>
            <person name="Hitch T.C.A."/>
        </authorList>
    </citation>
    <scope>NUCLEOTIDE SEQUENCE [LARGE SCALE GENOMIC DNA]</scope>
    <source>
        <strain evidence="6 7">Sanger_109</strain>
    </source>
</reference>
<dbReference type="InterPro" id="IPR013328">
    <property type="entry name" value="6PGD_dom2"/>
</dbReference>
<dbReference type="Gene3D" id="3.40.50.720">
    <property type="entry name" value="NAD(P)-binding Rossmann-like Domain"/>
    <property type="match status" value="1"/>
</dbReference>
<gene>
    <name evidence="6" type="ORF">OCV88_00725</name>
</gene>
<dbReference type="PANTHER" id="PTHR48075:SF1">
    <property type="entry name" value="LAMBDA-CRYSTALLIN HOMOLOG"/>
    <property type="match status" value="1"/>
</dbReference>
<sequence>MNAEKKITIIGAGMIGAGLAVNSALHGYRTILYDVCDLEIVKKRMEDIMDIMVKCGAAAKEQAAQAMELVSYTGDMKEAVEGALLVEECLPERLELKQSVYGRIQEITGAGTLIASSTSGLLPSKLQEGALYPEAIMAAHPYNPSYLLPLIELCGGKKTSRKNIEKAKEIFCEIGKVPIICQKEVEGFLVNKLSWACMSAAQEAVKNGLCSVEDIDKAIMFGPGMRMAVTGQLLTISLGCEGGFLALAEKYGKEPSAEDKLYAAGVEQEILNRLPEQGNTVESVCGFRDYMFAELLKLHGLL</sequence>
<keyword evidence="3" id="KW-0560">Oxidoreductase</keyword>
<dbReference type="SUPFAM" id="SSF48179">
    <property type="entry name" value="6-phosphogluconate dehydrogenase C-terminal domain-like"/>
    <property type="match status" value="1"/>
</dbReference>
<feature type="domain" description="3-hydroxyacyl-CoA dehydrogenase NAD binding" evidence="5">
    <location>
        <begin position="6"/>
        <end position="183"/>
    </location>
</feature>
<dbReference type="Gene3D" id="1.10.1040.10">
    <property type="entry name" value="N-(1-d-carboxylethyl)-l-norvaline Dehydrogenase, domain 2"/>
    <property type="match status" value="1"/>
</dbReference>
<evidence type="ECO:0000256" key="1">
    <source>
        <dbReference type="ARBA" id="ARBA00005086"/>
    </source>
</evidence>
<comment type="caution">
    <text evidence="6">The sequence shown here is derived from an EMBL/GenBank/DDBJ whole genome shotgun (WGS) entry which is preliminary data.</text>
</comment>
<dbReference type="InterPro" id="IPR006108">
    <property type="entry name" value="3HC_DH_C"/>
</dbReference>
<accession>A0ABT2TF98</accession>
<keyword evidence="7" id="KW-1185">Reference proteome</keyword>
<comment type="pathway">
    <text evidence="1">Lipid metabolism; butanoate metabolism.</text>
</comment>
<dbReference type="PANTHER" id="PTHR48075">
    <property type="entry name" value="3-HYDROXYACYL-COA DEHYDROGENASE FAMILY PROTEIN"/>
    <property type="match status" value="1"/>
</dbReference>
<dbReference type="InterPro" id="IPR008927">
    <property type="entry name" value="6-PGluconate_DH-like_C_sf"/>
</dbReference>
<evidence type="ECO:0000256" key="2">
    <source>
        <dbReference type="ARBA" id="ARBA00009463"/>
    </source>
</evidence>
<protein>
    <submittedName>
        <fullName evidence="6">3-hydroxyacyl-CoA dehydrogenase NAD-binding domain-containing protein</fullName>
    </submittedName>
</protein>
<comment type="similarity">
    <text evidence="2">Belongs to the 3-hydroxyacyl-CoA dehydrogenase family.</text>
</comment>
<evidence type="ECO:0000313" key="7">
    <source>
        <dbReference type="Proteomes" id="UP001652442"/>
    </source>
</evidence>
<evidence type="ECO:0000256" key="3">
    <source>
        <dbReference type="ARBA" id="ARBA00023002"/>
    </source>
</evidence>
<dbReference type="SUPFAM" id="SSF51735">
    <property type="entry name" value="NAD(P)-binding Rossmann-fold domains"/>
    <property type="match status" value="1"/>
</dbReference>
<proteinExistence type="inferred from homology"/>